<evidence type="ECO:0000256" key="1">
    <source>
        <dbReference type="SAM" id="SignalP"/>
    </source>
</evidence>
<dbReference type="Pfam" id="PF11288">
    <property type="entry name" value="DUF3089"/>
    <property type="match status" value="1"/>
</dbReference>
<comment type="caution">
    <text evidence="2">The sequence shown here is derived from an EMBL/GenBank/DDBJ whole genome shotgun (WGS) entry which is preliminary data.</text>
</comment>
<reference evidence="2 3" key="1">
    <citation type="submission" date="2024-08" db="EMBL/GenBank/DDBJ databases">
        <title>Sulfate-reducing bacteria isolated from formation water of the oil field in Kazakhstan and description of Pseudodesulfovibrio sp.</title>
        <authorList>
            <person name="Bidzhieva S.K."/>
            <person name="Tourova T.P."/>
            <person name="Grouzdev D.S."/>
            <person name="Beletsky A.V."/>
            <person name="Sokolova D.S."/>
            <person name="Samigullina S.R."/>
            <person name="Poltaraus A.B."/>
            <person name="Avtukh A.N."/>
            <person name="Tereshina V.M."/>
            <person name="Zhaparov N.S."/>
            <person name="Mardanov A.V."/>
            <person name="Nazina T.N."/>
        </authorList>
    </citation>
    <scope>NUCLEOTIDE SEQUENCE [LARGE SCALE GENOMIC DNA]</scope>
    <source>
        <strain evidence="2 3">9FUS</strain>
    </source>
</reference>
<evidence type="ECO:0000313" key="3">
    <source>
        <dbReference type="Proteomes" id="UP001568698"/>
    </source>
</evidence>
<sequence>MRLIWTGMLSLLLCLAAFGPVSAANPVVSVPANAAANAATTAATTRAPADQAAGAAVDCVPGCPDYGQMVAWASLPDNPDKPVDVFYVYPTIYPDKSPLNMDVFNHALRADVQGLLKAQAGVYSGAANLFAPYYRQVTFAALDPDADMTLNSYFRIGADDVHRAFDFYLNFLNQGRPFILAGHSQGSVVLLDLMRSRFKDPALQKQLVAAYLIGYSVTRDDLRKYPWIKPAKGADDTGVVVSWNTQMPGATGSPVLRPGAIAINPLNWRTDDAMADRNLNLGAVFYDDFKGKVLREVPQYAGARINLGNGALETVPPDKLEIGHFPPGVLHKYDYAFWYRNLQRNVQTRIDAYFKRNGS</sequence>
<protein>
    <submittedName>
        <fullName evidence="2">DUF3089 domain-containing protein</fullName>
    </submittedName>
</protein>
<proteinExistence type="predicted"/>
<accession>A0ABV4K3S7</accession>
<keyword evidence="3" id="KW-1185">Reference proteome</keyword>
<feature type="chain" id="PRO_5046633056" evidence="1">
    <location>
        <begin position="24"/>
        <end position="359"/>
    </location>
</feature>
<dbReference type="InterPro" id="IPR021440">
    <property type="entry name" value="DUF3089"/>
</dbReference>
<keyword evidence="1" id="KW-0732">Signal</keyword>
<dbReference type="SUPFAM" id="SSF53474">
    <property type="entry name" value="alpha/beta-Hydrolases"/>
    <property type="match status" value="1"/>
</dbReference>
<evidence type="ECO:0000313" key="2">
    <source>
        <dbReference type="EMBL" id="MEZ7197617.1"/>
    </source>
</evidence>
<organism evidence="2 3">
    <name type="scientific">Pseudodesulfovibrio karagichevae</name>
    <dbReference type="NCBI Taxonomy" id="3239305"/>
    <lineage>
        <taxon>Bacteria</taxon>
        <taxon>Pseudomonadati</taxon>
        <taxon>Thermodesulfobacteriota</taxon>
        <taxon>Desulfovibrionia</taxon>
        <taxon>Desulfovibrionales</taxon>
        <taxon>Desulfovibrionaceae</taxon>
    </lineage>
</organism>
<dbReference type="InterPro" id="IPR029058">
    <property type="entry name" value="AB_hydrolase_fold"/>
</dbReference>
<feature type="signal peptide" evidence="1">
    <location>
        <begin position="1"/>
        <end position="23"/>
    </location>
</feature>
<dbReference type="Proteomes" id="UP001568698">
    <property type="component" value="Unassembled WGS sequence"/>
</dbReference>
<gene>
    <name evidence="2" type="ORF">AB6M95_12705</name>
</gene>
<dbReference type="RefSeq" id="WP_371387132.1">
    <property type="nucleotide sequence ID" value="NZ_JBGLYH010000037.1"/>
</dbReference>
<dbReference type="EMBL" id="JBGLYH010000037">
    <property type="protein sequence ID" value="MEZ7197617.1"/>
    <property type="molecule type" value="Genomic_DNA"/>
</dbReference>
<name>A0ABV4K3S7_9BACT</name>